<sequence>MYRTLSRLSRSISLCPDLSHSFIYLVILNFLQQSCHKMDGRRNRGSLLILIFLFDHLMKLGGWTHIPPITLLTTLGHVAIHYEDYFLPRPIFPSVEKACISVYHVWTHNQWQRLLYGAFCHFNDMHLYYNMVSFLSKGVMLERKLTSEFFAFMLIVFTFLSGALLVGFNVLLMIVTGNAQYELTCAVGFSAVIFAIKVVLQDQASPHQRQYVFGIPIPLRLMYWSELFIIQMVAPQSSFIGHLSGIVVGLLYTKGPLKPIMYAIFPPDERQNRQPQDEQQEYDTGYSQGYGPQSYGSPDISHKIFGFSFEGIVNANQ</sequence>
<dbReference type="PANTHER" id="PTHR43066">
    <property type="entry name" value="RHOMBOID-RELATED PROTEIN"/>
    <property type="match status" value="1"/>
</dbReference>
<evidence type="ECO:0000256" key="6">
    <source>
        <dbReference type="ARBA" id="ARBA00022989"/>
    </source>
</evidence>
<dbReference type="GO" id="GO:0016020">
    <property type="term" value="C:membrane"/>
    <property type="evidence" value="ECO:0007669"/>
    <property type="project" value="UniProtKB-SubCell"/>
</dbReference>
<reference evidence="11" key="1">
    <citation type="submission" date="2021-01" db="EMBL/GenBank/DDBJ databases">
        <authorList>
            <person name="Li R."/>
            <person name="Bekaert M."/>
        </authorList>
    </citation>
    <scope>NUCLEOTIDE SEQUENCE</scope>
    <source>
        <strain evidence="11">Farmed</strain>
    </source>
</reference>
<dbReference type="OrthoDB" id="10257275at2759"/>
<dbReference type="InterPro" id="IPR022764">
    <property type="entry name" value="Peptidase_S54_rhomboid_dom"/>
</dbReference>
<organism evidence="11 12">
    <name type="scientific">Acanthosepion pharaonis</name>
    <name type="common">Pharaoh cuttlefish</name>
    <name type="synonym">Sepia pharaonis</name>
    <dbReference type="NCBI Taxonomy" id="158019"/>
    <lineage>
        <taxon>Eukaryota</taxon>
        <taxon>Metazoa</taxon>
        <taxon>Spiralia</taxon>
        <taxon>Lophotrochozoa</taxon>
        <taxon>Mollusca</taxon>
        <taxon>Cephalopoda</taxon>
        <taxon>Coleoidea</taxon>
        <taxon>Decapodiformes</taxon>
        <taxon>Sepiida</taxon>
        <taxon>Sepiina</taxon>
        <taxon>Sepiidae</taxon>
        <taxon>Acanthosepion</taxon>
    </lineage>
</organism>
<dbReference type="GO" id="GO:0006508">
    <property type="term" value="P:proteolysis"/>
    <property type="evidence" value="ECO:0007669"/>
    <property type="project" value="UniProtKB-KW"/>
</dbReference>
<feature type="transmembrane region" description="Helical" evidence="9">
    <location>
        <begin position="181"/>
        <end position="200"/>
    </location>
</feature>
<feature type="transmembrane region" description="Helical" evidence="9">
    <location>
        <begin position="47"/>
        <end position="66"/>
    </location>
</feature>
<protein>
    <submittedName>
        <fullName evidence="11">RHBDD1</fullName>
        <ecNumber evidence="11">3.4.21.-</ecNumber>
    </submittedName>
</protein>
<dbReference type="AlphaFoldDB" id="A0A812EUR2"/>
<dbReference type="Gene3D" id="1.20.1540.10">
    <property type="entry name" value="Rhomboid-like"/>
    <property type="match status" value="1"/>
</dbReference>
<dbReference type="GO" id="GO:0004252">
    <property type="term" value="F:serine-type endopeptidase activity"/>
    <property type="evidence" value="ECO:0007669"/>
    <property type="project" value="InterPro"/>
</dbReference>
<evidence type="ECO:0000256" key="8">
    <source>
        <dbReference type="SAM" id="MobiDB-lite"/>
    </source>
</evidence>
<feature type="transmembrane region" description="Helical" evidence="9">
    <location>
        <begin position="149"/>
        <end position="174"/>
    </location>
</feature>
<evidence type="ECO:0000256" key="4">
    <source>
        <dbReference type="ARBA" id="ARBA00022692"/>
    </source>
</evidence>
<comment type="subcellular location">
    <subcellularLocation>
        <location evidence="1">Membrane</location>
        <topology evidence="1">Multi-pass membrane protein</topology>
    </subcellularLocation>
</comment>
<evidence type="ECO:0000256" key="3">
    <source>
        <dbReference type="ARBA" id="ARBA00022670"/>
    </source>
</evidence>
<accession>A0A812EUR2</accession>
<dbReference type="Pfam" id="PF01694">
    <property type="entry name" value="Rhomboid"/>
    <property type="match status" value="1"/>
</dbReference>
<keyword evidence="7 9" id="KW-0472">Membrane</keyword>
<dbReference type="PANTHER" id="PTHR43066:SF1">
    <property type="entry name" value="RHOMBOID PROTEIN 2"/>
    <property type="match status" value="1"/>
</dbReference>
<name>A0A812EUR2_ACAPH</name>
<evidence type="ECO:0000256" key="9">
    <source>
        <dbReference type="SAM" id="Phobius"/>
    </source>
</evidence>
<dbReference type="Proteomes" id="UP000597762">
    <property type="component" value="Unassembled WGS sequence"/>
</dbReference>
<keyword evidence="6 9" id="KW-1133">Transmembrane helix</keyword>
<comment type="caution">
    <text evidence="11">The sequence shown here is derived from an EMBL/GenBank/DDBJ whole genome shotgun (WGS) entry which is preliminary data.</text>
</comment>
<evidence type="ECO:0000256" key="2">
    <source>
        <dbReference type="ARBA" id="ARBA00009045"/>
    </source>
</evidence>
<evidence type="ECO:0000256" key="1">
    <source>
        <dbReference type="ARBA" id="ARBA00004141"/>
    </source>
</evidence>
<evidence type="ECO:0000313" key="12">
    <source>
        <dbReference type="Proteomes" id="UP000597762"/>
    </source>
</evidence>
<dbReference type="EMBL" id="CAHIKZ030005629">
    <property type="protein sequence ID" value="CAE1332194.1"/>
    <property type="molecule type" value="Genomic_DNA"/>
</dbReference>
<dbReference type="FunFam" id="1.20.1540.10:FF:000008">
    <property type="entry name" value="RHOMBOID-like protein 13"/>
    <property type="match status" value="1"/>
</dbReference>
<evidence type="ECO:0000256" key="7">
    <source>
        <dbReference type="ARBA" id="ARBA00023136"/>
    </source>
</evidence>
<feature type="region of interest" description="Disordered" evidence="8">
    <location>
        <begin position="268"/>
        <end position="291"/>
    </location>
</feature>
<dbReference type="EC" id="3.4.21.-" evidence="11"/>
<proteinExistence type="inferred from homology"/>
<feature type="domain" description="Peptidase S54 rhomboid" evidence="10">
    <location>
        <begin position="109"/>
        <end position="253"/>
    </location>
</feature>
<comment type="similarity">
    <text evidence="2">Belongs to the peptidase S54 family.</text>
</comment>
<keyword evidence="12" id="KW-1185">Reference proteome</keyword>
<dbReference type="SUPFAM" id="SSF144091">
    <property type="entry name" value="Rhomboid-like"/>
    <property type="match status" value="1"/>
</dbReference>
<gene>
    <name evidence="11" type="ORF">SPHA_81274</name>
</gene>
<dbReference type="InterPro" id="IPR035952">
    <property type="entry name" value="Rhomboid-like_sf"/>
</dbReference>
<feature type="transmembrane region" description="Helical" evidence="9">
    <location>
        <begin position="228"/>
        <end position="252"/>
    </location>
</feature>
<evidence type="ECO:0000259" key="10">
    <source>
        <dbReference type="Pfam" id="PF01694"/>
    </source>
</evidence>
<keyword evidence="5 11" id="KW-0378">Hydrolase</keyword>
<keyword evidence="4 9" id="KW-0812">Transmembrane</keyword>
<keyword evidence="3" id="KW-0645">Protease</keyword>
<evidence type="ECO:0000313" key="11">
    <source>
        <dbReference type="EMBL" id="CAE1332194.1"/>
    </source>
</evidence>
<evidence type="ECO:0000256" key="5">
    <source>
        <dbReference type="ARBA" id="ARBA00022801"/>
    </source>
</evidence>